<protein>
    <submittedName>
        <fullName evidence="1">Uncharacterized protein</fullName>
    </submittedName>
</protein>
<reference evidence="1 2" key="1">
    <citation type="journal article" date="2012" name="PLoS ONE">
        <title>The purine-utilizing bacterium Clostridium acidurici 9a: a genome-guided metabolic reconsideration.</title>
        <authorList>
            <person name="Hartwich K."/>
            <person name="Poehlein A."/>
            <person name="Daniel R."/>
        </authorList>
    </citation>
    <scope>NUCLEOTIDE SEQUENCE [LARGE SCALE GENOMIC DNA]</scope>
    <source>
        <strain evidence="2">ATCC 7906 / DSM 604 / BCRC 14475 / CIP 104303 / KCTC 5404 / NCIMB 10678 / 9a</strain>
    </source>
</reference>
<dbReference type="HOGENOM" id="CLU_2367813_0_0_9"/>
<proteinExistence type="predicted"/>
<dbReference type="Proteomes" id="UP000006094">
    <property type="component" value="Chromosome"/>
</dbReference>
<evidence type="ECO:0000313" key="2">
    <source>
        <dbReference type="Proteomes" id="UP000006094"/>
    </source>
</evidence>
<gene>
    <name evidence="1" type="ordered locus">Curi_c14190</name>
</gene>
<name>K0AYV6_GOTA9</name>
<keyword evidence="2" id="KW-1185">Reference proteome</keyword>
<evidence type="ECO:0000313" key="1">
    <source>
        <dbReference type="EMBL" id="AFS78429.1"/>
    </source>
</evidence>
<dbReference type="KEGG" id="cad:Curi_c14190"/>
<sequence length="95" mass="11187">MKITELLNELGVDNFRDRAFLYKIISIFKGNNQCDNFVQTIINEFERDYSTIRKRMKRIIESNENNISNVLDIQKDKLTSKAFVQKLIKKTGAKK</sequence>
<accession>K0AYV6</accession>
<dbReference type="AlphaFoldDB" id="K0AYV6"/>
<organism evidence="1 2">
    <name type="scientific">Gottschalkia acidurici (strain ATCC 7906 / DSM 604 / BCRC 14475 / CIP 104303 / KCTC 5404 / NCIMB 10678 / 9a)</name>
    <name type="common">Clostridium acidurici</name>
    <dbReference type="NCBI Taxonomy" id="1128398"/>
    <lineage>
        <taxon>Bacteria</taxon>
        <taxon>Bacillati</taxon>
        <taxon>Bacillota</taxon>
        <taxon>Tissierellia</taxon>
        <taxon>Tissierellales</taxon>
        <taxon>Gottschalkiaceae</taxon>
        <taxon>Gottschalkia</taxon>
    </lineage>
</organism>
<dbReference type="RefSeq" id="WP_014967566.1">
    <property type="nucleotide sequence ID" value="NC_018664.1"/>
</dbReference>
<dbReference type="EMBL" id="CP003326">
    <property type="protein sequence ID" value="AFS78429.1"/>
    <property type="molecule type" value="Genomic_DNA"/>
</dbReference>
<dbReference type="STRING" id="1128398.Curi_c14190"/>